<evidence type="ECO:0000313" key="2">
    <source>
        <dbReference type="Proteomes" id="UP001456344"/>
    </source>
</evidence>
<dbReference type="Proteomes" id="UP001456344">
    <property type="component" value="Chromosome"/>
</dbReference>
<sequence>MAGSARRGTGWLSVIAIATILLVGLMLFFGGPATSVAGKDVGYISGDEANVRRCPSVECESTATYHRDQQLIILKADVTGGESHGSRRWLEIRYGDEVRYVHSYFVTEKSDSRAETLELLVSAAAVLVGIAILGLTGWRRGQTWAAMKEKTANSLLAAGTFAAGLVVGIVAFLVASADGQSRAAFLSSALANVGAGLVGAAVTFVLFQVFLSRRAPSREQVVELQAQFSELRHTLEGTRAAAAPPTVPARPAEEQLGSSRILRLALLATAVAWIVRQARTSGNSFRR</sequence>
<name>A0ACD5BK27_9PSEU</name>
<gene>
    <name evidence="1" type="ORF">LCL61_29615</name>
</gene>
<reference evidence="1" key="1">
    <citation type="submission" date="2023-10" db="EMBL/GenBank/DDBJ databases">
        <title>Whole genome sequencing of actinobacterial strain Amycolatopsis sp. (BCA-696) identifies the underlying plant growth-promoting genes.</title>
        <authorList>
            <person name="Gandham P."/>
            <person name="Vadla N."/>
            <person name="Saji A."/>
            <person name="Srinivas V."/>
            <person name="Ruperao P."/>
            <person name="Selvanayagam S."/>
            <person name="Saxena R.K."/>
            <person name="Rathore A."/>
            <person name="Gopalakrishnan S."/>
            <person name="Thakur V."/>
        </authorList>
    </citation>
    <scope>NUCLEOTIDE SEQUENCE</scope>
    <source>
        <strain evidence="1">BCA-696</strain>
    </source>
</reference>
<keyword evidence="2" id="KW-1185">Reference proteome</keyword>
<organism evidence="1 2">
    <name type="scientific">Amycolatopsis coloradensis</name>
    <dbReference type="NCBI Taxonomy" id="76021"/>
    <lineage>
        <taxon>Bacteria</taxon>
        <taxon>Bacillati</taxon>
        <taxon>Actinomycetota</taxon>
        <taxon>Actinomycetes</taxon>
        <taxon>Pseudonocardiales</taxon>
        <taxon>Pseudonocardiaceae</taxon>
        <taxon>Amycolatopsis</taxon>
    </lineage>
</organism>
<dbReference type="EMBL" id="CP150484">
    <property type="protein sequence ID" value="WYW19711.1"/>
    <property type="molecule type" value="Genomic_DNA"/>
</dbReference>
<accession>A0ACD5BK27</accession>
<evidence type="ECO:0000313" key="1">
    <source>
        <dbReference type="EMBL" id="WYW19711.1"/>
    </source>
</evidence>
<protein>
    <submittedName>
        <fullName evidence="1">Uncharacterized protein</fullName>
    </submittedName>
</protein>
<proteinExistence type="predicted"/>